<proteinExistence type="predicted"/>
<dbReference type="PANTHER" id="PTHR39186:SF1">
    <property type="entry name" value="DUF2071 DOMAIN-CONTAINING PROTEIN"/>
    <property type="match status" value="1"/>
</dbReference>
<accession>A0A7C2NWE4</accession>
<dbReference type="PANTHER" id="PTHR39186">
    <property type="entry name" value="DUF2071 FAMILY PROTEIN"/>
    <property type="match status" value="1"/>
</dbReference>
<dbReference type="InterPro" id="IPR018644">
    <property type="entry name" value="DUF2071"/>
</dbReference>
<dbReference type="AlphaFoldDB" id="A0A7C2NWE4"/>
<organism evidence="1">
    <name type="scientific">Schlesneria paludicola</name>
    <dbReference type="NCBI Taxonomy" id="360056"/>
    <lineage>
        <taxon>Bacteria</taxon>
        <taxon>Pseudomonadati</taxon>
        <taxon>Planctomycetota</taxon>
        <taxon>Planctomycetia</taxon>
        <taxon>Planctomycetales</taxon>
        <taxon>Planctomycetaceae</taxon>
        <taxon>Schlesneria</taxon>
    </lineage>
</organism>
<name>A0A7C2NWE4_9PLAN</name>
<dbReference type="EMBL" id="DSOK01000344">
    <property type="protein sequence ID" value="HEN16268.1"/>
    <property type="molecule type" value="Genomic_DNA"/>
</dbReference>
<reference evidence="1" key="1">
    <citation type="journal article" date="2020" name="mSystems">
        <title>Genome- and Community-Level Interaction Insights into Carbon Utilization and Element Cycling Functions of Hydrothermarchaeota in Hydrothermal Sediment.</title>
        <authorList>
            <person name="Zhou Z."/>
            <person name="Liu Y."/>
            <person name="Xu W."/>
            <person name="Pan J."/>
            <person name="Luo Z.H."/>
            <person name="Li M."/>
        </authorList>
    </citation>
    <scope>NUCLEOTIDE SEQUENCE [LARGE SCALE GENOMIC DNA]</scope>
    <source>
        <strain evidence="1">SpSt-339</strain>
    </source>
</reference>
<gene>
    <name evidence="1" type="ORF">ENQ76_12470</name>
</gene>
<evidence type="ECO:0000313" key="1">
    <source>
        <dbReference type="EMBL" id="HEN16268.1"/>
    </source>
</evidence>
<comment type="caution">
    <text evidence="1">The sequence shown here is derived from an EMBL/GenBank/DDBJ whole genome shotgun (WGS) entry which is preliminary data.</text>
</comment>
<dbReference type="Pfam" id="PF09844">
    <property type="entry name" value="DUF2071"/>
    <property type="match status" value="1"/>
</dbReference>
<sequence>MFPQNHPPPTFLTAAWRWLAVLNFDIDPGVLQPYVPRGTELDLWQGRALVSLVGFRFLETRLRGWPVPLHQQFSEVNLRFYVRRPVGGGWRRGVVFLREVVARPIVACVANWVYRENYVCRPLRHDIRIPDSPDSVGCLRYAWRDHGQWMSLQVELRGSPGPLIPGSEAEFVLEHYWGYSRWSDNSTLEYQVEHPSWRTWPATAAEFVGDGSRLYGDQIAAALRRPPCSAFVAEGSAVTVREGRLLE</sequence>
<protein>
    <submittedName>
        <fullName evidence="1">DUF2071 domain-containing protein</fullName>
    </submittedName>
</protein>